<sequence>MLTTNPQMKIFFIQRPLQFRNERIGKILFAIGTKSRYPFNAD</sequence>
<accession>M7XZN9</accession>
<dbReference type="InParanoid" id="M7XZN9"/>
<name>M7XZN9_9BACT</name>
<protein>
    <submittedName>
        <fullName evidence="1">Uncharacterized protein</fullName>
    </submittedName>
</protein>
<proteinExistence type="predicted"/>
<evidence type="ECO:0000313" key="2">
    <source>
        <dbReference type="Proteomes" id="UP000010953"/>
    </source>
</evidence>
<comment type="caution">
    <text evidence="1">The sequence shown here is derived from an EMBL/GenBank/DDBJ whole genome shotgun (WGS) entry which is preliminary data.</text>
</comment>
<dbReference type="Proteomes" id="UP000010953">
    <property type="component" value="Unassembled WGS sequence"/>
</dbReference>
<reference evidence="1" key="1">
    <citation type="submission" date="2013-01" db="EMBL/GenBank/DDBJ databases">
        <title>Genome assembly of Mariniradius saccharolyticus AK6.</title>
        <authorList>
            <person name="Vaidya B."/>
            <person name="Khatri I."/>
            <person name="Tanuku N.R.S."/>
            <person name="Subramanian S."/>
            <person name="Pinnaka A."/>
        </authorList>
    </citation>
    <scope>NUCLEOTIDE SEQUENCE [LARGE SCALE GENOMIC DNA]</scope>
    <source>
        <strain evidence="1">AK6</strain>
    </source>
</reference>
<dbReference type="AlphaFoldDB" id="M7XZN9"/>
<gene>
    <name evidence="1" type="ORF">C943_04286</name>
</gene>
<evidence type="ECO:0000313" key="1">
    <source>
        <dbReference type="EMBL" id="EMS33967.1"/>
    </source>
</evidence>
<dbReference type="EMBL" id="AMZY02000008">
    <property type="protein sequence ID" value="EMS33967.1"/>
    <property type="molecule type" value="Genomic_DNA"/>
</dbReference>
<keyword evidence="2" id="KW-1185">Reference proteome</keyword>
<organism evidence="1 2">
    <name type="scientific">Mariniradius saccharolyticus AK6</name>
    <dbReference type="NCBI Taxonomy" id="1239962"/>
    <lineage>
        <taxon>Bacteria</taxon>
        <taxon>Pseudomonadati</taxon>
        <taxon>Bacteroidota</taxon>
        <taxon>Cytophagia</taxon>
        <taxon>Cytophagales</taxon>
        <taxon>Cyclobacteriaceae</taxon>
        <taxon>Mariniradius</taxon>
    </lineage>
</organism>